<dbReference type="HOGENOM" id="CLU_003292_1_3_1"/>
<keyword evidence="2" id="KW-1185">Reference proteome</keyword>
<sequence length="149" mass="16333">MTSLQDQNGLPVIKFSLPVTECAPEGEDMQCAPQTSCITDLEVAIQNHFHINPTPPNAHLFAWKHPKSSLHPLSQNQVTLQIMAITRLCNLSNLKGHSLCIGGTLSYLLKGVPFNVAKVMAHDVVLGYHRIQTAKVDKNPCQMGQPIIS</sequence>
<protein>
    <submittedName>
        <fullName evidence="1">Uncharacterized protein</fullName>
    </submittedName>
</protein>
<evidence type="ECO:0000313" key="1">
    <source>
        <dbReference type="EMBL" id="KIK75586.1"/>
    </source>
</evidence>
<proteinExistence type="predicted"/>
<reference evidence="2" key="2">
    <citation type="submission" date="2015-01" db="EMBL/GenBank/DDBJ databases">
        <title>Evolutionary Origins and Diversification of the Mycorrhizal Mutualists.</title>
        <authorList>
            <consortium name="DOE Joint Genome Institute"/>
            <consortium name="Mycorrhizal Genomics Consortium"/>
            <person name="Kohler A."/>
            <person name="Kuo A."/>
            <person name="Nagy L.G."/>
            <person name="Floudas D."/>
            <person name="Copeland A."/>
            <person name="Barry K.W."/>
            <person name="Cichocki N."/>
            <person name="Veneault-Fourrey C."/>
            <person name="LaButti K."/>
            <person name="Lindquist E.A."/>
            <person name="Lipzen A."/>
            <person name="Lundell T."/>
            <person name="Morin E."/>
            <person name="Murat C."/>
            <person name="Riley R."/>
            <person name="Ohm R."/>
            <person name="Sun H."/>
            <person name="Tunlid A."/>
            <person name="Henrissat B."/>
            <person name="Grigoriev I.V."/>
            <person name="Hibbett D.S."/>
            <person name="Martin F."/>
        </authorList>
    </citation>
    <scope>NUCLEOTIDE SEQUENCE [LARGE SCALE GENOMIC DNA]</scope>
    <source>
        <strain evidence="2">Ve08.2h10</strain>
    </source>
</reference>
<reference evidence="1 2" key="1">
    <citation type="submission" date="2014-04" db="EMBL/GenBank/DDBJ databases">
        <authorList>
            <consortium name="DOE Joint Genome Institute"/>
            <person name="Kuo A."/>
            <person name="Kohler A."/>
            <person name="Jargeat P."/>
            <person name="Nagy L.G."/>
            <person name="Floudas D."/>
            <person name="Copeland A."/>
            <person name="Barry K.W."/>
            <person name="Cichocki N."/>
            <person name="Veneault-Fourrey C."/>
            <person name="LaButti K."/>
            <person name="Lindquist E.A."/>
            <person name="Lipzen A."/>
            <person name="Lundell T."/>
            <person name="Morin E."/>
            <person name="Murat C."/>
            <person name="Sun H."/>
            <person name="Tunlid A."/>
            <person name="Henrissat B."/>
            <person name="Grigoriev I.V."/>
            <person name="Hibbett D.S."/>
            <person name="Martin F."/>
            <person name="Nordberg H.P."/>
            <person name="Cantor M.N."/>
            <person name="Hua S.X."/>
        </authorList>
    </citation>
    <scope>NUCLEOTIDE SEQUENCE [LARGE SCALE GENOMIC DNA]</scope>
    <source>
        <strain evidence="1 2">Ve08.2h10</strain>
    </source>
</reference>
<dbReference type="OrthoDB" id="2678913at2759"/>
<dbReference type="Proteomes" id="UP000054538">
    <property type="component" value="Unassembled WGS sequence"/>
</dbReference>
<accession>A0A0D0CWV5</accession>
<gene>
    <name evidence="1" type="ORF">PAXRUDRAFT_172377</name>
</gene>
<evidence type="ECO:0000313" key="2">
    <source>
        <dbReference type="Proteomes" id="UP000054538"/>
    </source>
</evidence>
<dbReference type="EMBL" id="KN828001">
    <property type="protein sequence ID" value="KIK75586.1"/>
    <property type="molecule type" value="Genomic_DNA"/>
</dbReference>
<name>A0A0D0CWV5_9AGAM</name>
<organism evidence="1 2">
    <name type="scientific">Paxillus rubicundulus Ve08.2h10</name>
    <dbReference type="NCBI Taxonomy" id="930991"/>
    <lineage>
        <taxon>Eukaryota</taxon>
        <taxon>Fungi</taxon>
        <taxon>Dikarya</taxon>
        <taxon>Basidiomycota</taxon>
        <taxon>Agaricomycotina</taxon>
        <taxon>Agaricomycetes</taxon>
        <taxon>Agaricomycetidae</taxon>
        <taxon>Boletales</taxon>
        <taxon>Paxilineae</taxon>
        <taxon>Paxillaceae</taxon>
        <taxon>Paxillus</taxon>
    </lineage>
</organism>
<dbReference type="InParanoid" id="A0A0D0CWV5"/>
<dbReference type="STRING" id="930991.A0A0D0CWV5"/>
<dbReference type="AlphaFoldDB" id="A0A0D0CWV5"/>